<dbReference type="InterPro" id="IPR041373">
    <property type="entry name" value="RT_RNaseH"/>
</dbReference>
<dbReference type="CDD" id="cd00303">
    <property type="entry name" value="retropepsin_like"/>
    <property type="match status" value="1"/>
</dbReference>
<dbReference type="GO" id="GO:0004519">
    <property type="term" value="F:endonuclease activity"/>
    <property type="evidence" value="ECO:0007669"/>
    <property type="project" value="UniProtKB-KW"/>
</dbReference>
<dbReference type="Gene3D" id="3.30.420.10">
    <property type="entry name" value="Ribonuclease H-like superfamily/Ribonuclease H"/>
    <property type="match status" value="1"/>
</dbReference>
<dbReference type="GO" id="GO:0016787">
    <property type="term" value="F:hydrolase activity"/>
    <property type="evidence" value="ECO:0007669"/>
    <property type="project" value="UniProtKB-KW"/>
</dbReference>
<keyword evidence="1" id="KW-0808">Transferase</keyword>
<keyword evidence="5" id="KW-0378">Hydrolase</keyword>
<proteinExistence type="predicted"/>
<name>A0A438FYD9_VITVI</name>
<dbReference type="SUPFAM" id="SSF53098">
    <property type="entry name" value="Ribonuclease H-like"/>
    <property type="match status" value="1"/>
</dbReference>
<keyword evidence="2" id="KW-0548">Nucleotidyltransferase</keyword>
<accession>A0A438FYD9</accession>
<evidence type="ECO:0000256" key="2">
    <source>
        <dbReference type="ARBA" id="ARBA00022695"/>
    </source>
</evidence>
<evidence type="ECO:0000313" key="9">
    <source>
        <dbReference type="Proteomes" id="UP000288805"/>
    </source>
</evidence>
<evidence type="ECO:0000256" key="3">
    <source>
        <dbReference type="ARBA" id="ARBA00022722"/>
    </source>
</evidence>
<organism evidence="8 9">
    <name type="scientific">Vitis vinifera</name>
    <name type="common">Grape</name>
    <dbReference type="NCBI Taxonomy" id="29760"/>
    <lineage>
        <taxon>Eukaryota</taxon>
        <taxon>Viridiplantae</taxon>
        <taxon>Streptophyta</taxon>
        <taxon>Embryophyta</taxon>
        <taxon>Tracheophyta</taxon>
        <taxon>Spermatophyta</taxon>
        <taxon>Magnoliopsida</taxon>
        <taxon>eudicotyledons</taxon>
        <taxon>Gunneridae</taxon>
        <taxon>Pentapetalae</taxon>
        <taxon>rosids</taxon>
        <taxon>Vitales</taxon>
        <taxon>Vitaceae</taxon>
        <taxon>Viteae</taxon>
        <taxon>Vitis</taxon>
    </lineage>
</organism>
<evidence type="ECO:0000313" key="8">
    <source>
        <dbReference type="EMBL" id="RVW64928.1"/>
    </source>
</evidence>
<dbReference type="Gene3D" id="2.40.70.10">
    <property type="entry name" value="Acid Proteases"/>
    <property type="match status" value="1"/>
</dbReference>
<protein>
    <recommendedName>
        <fullName evidence="7">Reverse transcriptase RNase H-like domain-containing protein</fullName>
    </recommendedName>
</protein>
<keyword evidence="6" id="KW-0695">RNA-directed DNA polymerase</keyword>
<evidence type="ECO:0000256" key="5">
    <source>
        <dbReference type="ARBA" id="ARBA00022801"/>
    </source>
</evidence>
<keyword evidence="3" id="KW-0540">Nuclease</keyword>
<dbReference type="Gene3D" id="3.10.10.10">
    <property type="entry name" value="HIV Type 1 Reverse Transcriptase, subunit A, domain 1"/>
    <property type="match status" value="1"/>
</dbReference>
<keyword evidence="4" id="KW-0255">Endonuclease</keyword>
<reference evidence="8 9" key="1">
    <citation type="journal article" date="2018" name="PLoS Genet.">
        <title>Population sequencing reveals clonal diversity and ancestral inbreeding in the grapevine cultivar Chardonnay.</title>
        <authorList>
            <person name="Roach M.J."/>
            <person name="Johnson D.L."/>
            <person name="Bohlmann J."/>
            <person name="van Vuuren H.J."/>
            <person name="Jones S.J."/>
            <person name="Pretorius I.S."/>
            <person name="Schmidt S.A."/>
            <person name="Borneman A.R."/>
        </authorList>
    </citation>
    <scope>NUCLEOTIDE SEQUENCE [LARGE SCALE GENOMIC DNA]</scope>
    <source>
        <strain evidence="9">cv. Chardonnay</strain>
        <tissue evidence="8">Leaf</tissue>
    </source>
</reference>
<dbReference type="InterPro" id="IPR021109">
    <property type="entry name" value="Peptidase_aspartic_dom_sf"/>
</dbReference>
<dbReference type="Proteomes" id="UP000288805">
    <property type="component" value="Unassembled WGS sequence"/>
</dbReference>
<sequence>MLEQMPKYAKFLKEVLSNKRKLMDNENVMLTEECNTILQRKLPPKLKDPGSFTIPCTIGDFYFDKVLCDLGASVNSMPLSIFKKLGLREVNPTTVCLQLADRSIKHPRGIIEDVLLKVDKFIFLADFIVLDMEEDRDVPLILGRPFLATDRTLIDFHQGKLILRVQDEKVTFNVFEAMKFPSDIDACFAISVFDRVVAKTFHETFPTSPLENCIMNGRNLGTLCDDDDDIIECVNNLDALLTYEFPRKLKFEELEAIHVNNHTLKKKLPKLELKLLPSHLRVLREHKKAIGWTIDDINGISPSICMHKILFEESYKPTVQPQRKLNPSMQEMVKKEVVKLLDAGSKVIVYTDHSTLRYLFAKKKAKPRLLCWILLIQEFDLEIKDKKGTENLVADHLSRMNHVEPNEEVDDDINERFPDEQLFAVEKASWYADIVNYLAKKILPPKLTYQRRKKFFSDLKYHLWDDHFPYKQCDDQIIMKCVPEEEMENYVSKWVKAEALQTNDARVMVKFLKKNIFARFDTPRAIITTPYHPQTSGQVEVSNRELKRILEKTVNSSKRDWSSKLDYALWAYRTAFKTPIGMSPYQLVYGKSCHLPVELEHKSFWVVKLLNFDLQTAGEKRLLQLNEMKEFRNNAYENAKIYKDKAKRWHDKHIQKRNFEVVNKVLPSGAIEVHHPSKETFTVNGQQLKHYLGGNFSTERVSVVLSIPKYKSGEREKGLFTYPVKGAAAGGIECRG</sequence>
<feature type="domain" description="Reverse transcriptase RNase H-like" evidence="7">
    <location>
        <begin position="344"/>
        <end position="379"/>
    </location>
</feature>
<evidence type="ECO:0000256" key="4">
    <source>
        <dbReference type="ARBA" id="ARBA00022759"/>
    </source>
</evidence>
<evidence type="ECO:0000259" key="7">
    <source>
        <dbReference type="Pfam" id="PF17917"/>
    </source>
</evidence>
<dbReference type="InterPro" id="IPR012337">
    <property type="entry name" value="RNaseH-like_sf"/>
</dbReference>
<dbReference type="EMBL" id="QGNW01000697">
    <property type="protein sequence ID" value="RVW64928.1"/>
    <property type="molecule type" value="Genomic_DNA"/>
</dbReference>
<evidence type="ECO:0000256" key="6">
    <source>
        <dbReference type="ARBA" id="ARBA00022918"/>
    </source>
</evidence>
<dbReference type="Pfam" id="PF17917">
    <property type="entry name" value="RT_RNaseH"/>
    <property type="match status" value="1"/>
</dbReference>
<dbReference type="AlphaFoldDB" id="A0A438FYD9"/>
<dbReference type="PANTHER" id="PTHR33067">
    <property type="entry name" value="RNA-DIRECTED DNA POLYMERASE-RELATED"/>
    <property type="match status" value="1"/>
</dbReference>
<dbReference type="GO" id="GO:0003676">
    <property type="term" value="F:nucleic acid binding"/>
    <property type="evidence" value="ECO:0007669"/>
    <property type="project" value="InterPro"/>
</dbReference>
<dbReference type="InterPro" id="IPR036397">
    <property type="entry name" value="RNaseH_sf"/>
</dbReference>
<gene>
    <name evidence="8" type="ORF">CK203_041904</name>
</gene>
<evidence type="ECO:0000256" key="1">
    <source>
        <dbReference type="ARBA" id="ARBA00022679"/>
    </source>
</evidence>
<dbReference type="PANTHER" id="PTHR33067:SF31">
    <property type="entry name" value="RNA-DIRECTED DNA POLYMERASE"/>
    <property type="match status" value="1"/>
</dbReference>
<comment type="caution">
    <text evidence="8">The sequence shown here is derived from an EMBL/GenBank/DDBJ whole genome shotgun (WGS) entry which is preliminary data.</text>
</comment>
<dbReference type="GO" id="GO:0003964">
    <property type="term" value="F:RNA-directed DNA polymerase activity"/>
    <property type="evidence" value="ECO:0007669"/>
    <property type="project" value="UniProtKB-KW"/>
</dbReference>